<keyword evidence="1" id="KW-0547">Nucleotide-binding</keyword>
<dbReference type="PROSITE" id="PS01217">
    <property type="entry name" value="SUCCINYL_COA_LIG_3"/>
    <property type="match status" value="1"/>
</dbReference>
<organism evidence="4 5">
    <name type="scientific">Aspergillus sclerotialis</name>
    <dbReference type="NCBI Taxonomy" id="2070753"/>
    <lineage>
        <taxon>Eukaryota</taxon>
        <taxon>Fungi</taxon>
        <taxon>Dikarya</taxon>
        <taxon>Ascomycota</taxon>
        <taxon>Pezizomycotina</taxon>
        <taxon>Eurotiomycetes</taxon>
        <taxon>Eurotiomycetidae</taxon>
        <taxon>Eurotiales</taxon>
        <taxon>Aspergillaceae</taxon>
        <taxon>Aspergillus</taxon>
        <taxon>Aspergillus subgen. Polypaecilum</taxon>
    </lineage>
</organism>
<dbReference type="GO" id="GO:0009361">
    <property type="term" value="C:succinate-CoA ligase complex (ADP-forming)"/>
    <property type="evidence" value="ECO:0007669"/>
    <property type="project" value="TreeGrafter"/>
</dbReference>
<dbReference type="InterPro" id="IPR003781">
    <property type="entry name" value="CoA-bd"/>
</dbReference>
<dbReference type="GO" id="GO:0006099">
    <property type="term" value="P:tricarboxylic acid cycle"/>
    <property type="evidence" value="ECO:0007669"/>
    <property type="project" value="TreeGrafter"/>
</dbReference>
<dbReference type="Gene3D" id="3.40.50.261">
    <property type="entry name" value="Succinyl-CoA synthetase domains"/>
    <property type="match status" value="2"/>
</dbReference>
<dbReference type="FunFam" id="3.40.50.261:FF:000017">
    <property type="entry name" value="Succinyl-CoA synthetase subunit alpha"/>
    <property type="match status" value="1"/>
</dbReference>
<reference evidence="5" key="1">
    <citation type="submission" date="2017-02" db="EMBL/GenBank/DDBJ databases">
        <authorList>
            <person name="Tafer H."/>
            <person name="Lopandic K."/>
        </authorList>
    </citation>
    <scope>NUCLEOTIDE SEQUENCE [LARGE SCALE GENOMIC DNA]</scope>
    <source>
        <strain evidence="5">CBS 366.77</strain>
    </source>
</reference>
<dbReference type="GO" id="GO:0005739">
    <property type="term" value="C:mitochondrion"/>
    <property type="evidence" value="ECO:0007669"/>
    <property type="project" value="TreeGrafter"/>
</dbReference>
<name>A0A3A2ZTC0_9EURO</name>
<evidence type="ECO:0000259" key="3">
    <source>
        <dbReference type="SMART" id="SM00881"/>
    </source>
</evidence>
<gene>
    <name evidence="4" type="ORF">PHISCL_01295</name>
</gene>
<keyword evidence="5" id="KW-1185">Reference proteome</keyword>
<accession>A0A3A2ZTC0</accession>
<proteinExistence type="predicted"/>
<evidence type="ECO:0000313" key="4">
    <source>
        <dbReference type="EMBL" id="RJE26408.1"/>
    </source>
</evidence>
<dbReference type="SUPFAM" id="SSF52210">
    <property type="entry name" value="Succinyl-CoA synthetase domains"/>
    <property type="match status" value="2"/>
</dbReference>
<dbReference type="PRINTS" id="PR01798">
    <property type="entry name" value="SCOASYNTHASE"/>
</dbReference>
<dbReference type="SUPFAM" id="SSF51735">
    <property type="entry name" value="NAD(P)-binding Rossmann-fold domains"/>
    <property type="match status" value="1"/>
</dbReference>
<comment type="caution">
    <text evidence="4">The sequence shown here is derived from an EMBL/GenBank/DDBJ whole genome shotgun (WGS) entry which is preliminary data.</text>
</comment>
<dbReference type="AlphaFoldDB" id="A0A3A2ZTC0"/>
<feature type="region of interest" description="Disordered" evidence="2">
    <location>
        <begin position="1"/>
        <end position="35"/>
    </location>
</feature>
<dbReference type="Pfam" id="PF02629">
    <property type="entry name" value="CoA_binding"/>
    <property type="match status" value="1"/>
</dbReference>
<dbReference type="EMBL" id="MVGC01000023">
    <property type="protein sequence ID" value="RJE26408.1"/>
    <property type="molecule type" value="Genomic_DNA"/>
</dbReference>
<evidence type="ECO:0000256" key="2">
    <source>
        <dbReference type="SAM" id="MobiDB-lite"/>
    </source>
</evidence>
<dbReference type="Gene3D" id="3.40.50.720">
    <property type="entry name" value="NAD(P)-binding Rossmann-like Domain"/>
    <property type="match status" value="1"/>
</dbReference>
<dbReference type="InterPro" id="IPR036291">
    <property type="entry name" value="NAD(P)-bd_dom_sf"/>
</dbReference>
<dbReference type="STRING" id="2070753.A0A3A2ZTC0"/>
<dbReference type="OrthoDB" id="1664372at2759"/>
<dbReference type="InterPro" id="IPR005811">
    <property type="entry name" value="SUCC_ACL_C"/>
</dbReference>
<dbReference type="FunFam" id="3.40.50.720:FF:000340">
    <property type="entry name" value="Succinyl-CoA synthetase subunit alpha"/>
    <property type="match status" value="1"/>
</dbReference>
<dbReference type="GO" id="GO:0004776">
    <property type="term" value="F:succinate-CoA ligase (GDP-forming) activity"/>
    <property type="evidence" value="ECO:0007669"/>
    <property type="project" value="TreeGrafter"/>
</dbReference>
<dbReference type="GO" id="GO:0000166">
    <property type="term" value="F:nucleotide binding"/>
    <property type="evidence" value="ECO:0007669"/>
    <property type="project" value="UniProtKB-KW"/>
</dbReference>
<dbReference type="PANTHER" id="PTHR11117:SF6">
    <property type="entry name" value="SYNTHETASE SUBUNIT ALPHA, PUTATIVE (AFU_ORTHOLOGUE AFUA_1G10830)-RELATED"/>
    <property type="match status" value="1"/>
</dbReference>
<dbReference type="InterPro" id="IPR017866">
    <property type="entry name" value="Succ-CoA_synthase_bsu_CS"/>
</dbReference>
<dbReference type="SMART" id="SM00881">
    <property type="entry name" value="CoA_binding"/>
    <property type="match status" value="1"/>
</dbReference>
<dbReference type="Proteomes" id="UP000266188">
    <property type="component" value="Unassembled WGS sequence"/>
</dbReference>
<dbReference type="FunFam" id="3.40.50.261:FF:000001">
    <property type="entry name" value="Succinate--CoA ligase [ADP-forming] subunit beta"/>
    <property type="match status" value="1"/>
</dbReference>
<dbReference type="PANTHER" id="PTHR11117">
    <property type="entry name" value="SUCCINYL-COA LIGASE SUBUNIT ALPHA"/>
    <property type="match status" value="1"/>
</dbReference>
<dbReference type="InterPro" id="IPR016102">
    <property type="entry name" value="Succinyl-CoA_synth-like"/>
</dbReference>
<dbReference type="Pfam" id="PF00549">
    <property type="entry name" value="Ligase_CoA"/>
    <property type="match status" value="2"/>
</dbReference>
<protein>
    <submittedName>
        <fullName evidence="4">Succinyl-CoA</fullName>
    </submittedName>
</protein>
<evidence type="ECO:0000256" key="1">
    <source>
        <dbReference type="ARBA" id="ARBA00022741"/>
    </source>
</evidence>
<feature type="compositionally biased region" description="Polar residues" evidence="2">
    <location>
        <begin position="16"/>
        <end position="33"/>
    </location>
</feature>
<dbReference type="Gene3D" id="3.30.470.20">
    <property type="entry name" value="ATP-grasp fold, B domain"/>
    <property type="match status" value="1"/>
</dbReference>
<evidence type="ECO:0000313" key="5">
    <source>
        <dbReference type="Proteomes" id="UP000266188"/>
    </source>
</evidence>
<feature type="domain" description="CoA-binding" evidence="3">
    <location>
        <begin position="44"/>
        <end position="139"/>
    </location>
</feature>
<sequence>MTGLASLAKRLPRASRLQSSATPANRFSTSGRNHNYADTLPNLKIGAHTRVLFQGFTGRQATANVKESLEWGTKIVGGVKPGVEGEHLGLPIFPSVRVAQEKSKPDASAIYVPGNQTAKAVEEAIEAEIPLVVAVAEHVPIHDLLRIHSMLRTQSKTRLVGANCPGIISAVGKCRIGFQPLPCFAPGNVGIVAKSGTLSYEAVASTTRAGLGQSLCIGMGGDVLAGTNFVDALNIFENDPDTQGIILIGEIGGEAELDAAKWIEDYRRRSANPKPIMGVVAGLQARPGRIMGHAGAWVAPGEPDANDKEKALARAGVVMVDHPEKFGNGMKTLLSNRANGHSTMFTPNIGGQKRGLHTMRRISPITSPKAPSQAQSRSLYIKRSEAFDMLREKSINVRENTFPSSSYIPLSITVDRTALSPCIMIPSPASRNSPLKIPFDYNATTLGNNIDSLVTAIATRLSLRETEHAKLSELIENLWQIFKEKEAFLLETKISSSSDGVLEVQDARFGFDDAAFKSSGRQEAVHQLRDTKSEVPEEVEAEQDGIVYIKLEGDGKIGTLVNGAGLAMNTVDAIARHGGSCANFLDTGGKATSETVKSSFRIIKSDPRVEVIFVNIFGGLTRCDMIAEGIIMAFRDLGMTVPVVVRLRGTNEERGQQMIAESKLPGLQAFDSFEEAARAVCPAK</sequence>
<dbReference type="GO" id="GO:0004775">
    <property type="term" value="F:succinate-CoA ligase (ADP-forming) activity"/>
    <property type="evidence" value="ECO:0007669"/>
    <property type="project" value="TreeGrafter"/>
</dbReference>